<protein>
    <submittedName>
        <fullName evidence="2">Uncharacterized protein</fullName>
    </submittedName>
</protein>
<name>A0AA90PL51_9HELI</name>
<dbReference type="Proteomes" id="UP001240777">
    <property type="component" value="Unassembled WGS sequence"/>
</dbReference>
<reference evidence="1 3" key="3">
    <citation type="journal article" date="2024" name="Syst. Appl. Microbiol.">
        <title>Helicobacter cappadocius sp. nov., from lizards: The first psychrotrophic Helicobacter species.</title>
        <authorList>
            <person name="Aydin F."/>
            <person name="Tarhane S."/>
            <person name="Karakaya E."/>
            <person name="Abay S."/>
            <person name="Kayman T."/>
            <person name="Guran O."/>
            <person name="Bozkurt E."/>
            <person name="Uzum N."/>
            <person name="Avci A."/>
            <person name="Olgun K."/>
            <person name="Jablonski D."/>
            <person name="Guran C."/>
            <person name="Burcin Saticioglu I."/>
        </authorList>
    </citation>
    <scope>NUCLEOTIDE SEQUENCE [LARGE SCALE GENOMIC DNA]</scope>
    <source>
        <strain evidence="1">Faydin-H75</strain>
        <strain evidence="3">faydin-H76</strain>
    </source>
</reference>
<dbReference type="EMBL" id="JAUPEV010000006">
    <property type="protein sequence ID" value="MDO7253200.1"/>
    <property type="molecule type" value="Genomic_DNA"/>
</dbReference>
<dbReference type="AlphaFoldDB" id="A0AA90PL51"/>
<comment type="caution">
    <text evidence="2">The sequence shown here is derived from an EMBL/GenBank/DDBJ whole genome shotgun (WGS) entry which is preliminary data.</text>
</comment>
<dbReference type="Proteomes" id="UP001177258">
    <property type="component" value="Unassembled WGS sequence"/>
</dbReference>
<reference evidence="2 4" key="1">
    <citation type="submission" date="2023-07" db="EMBL/GenBank/DDBJ databases">
        <title>Unpublished Manusciprt.</title>
        <authorList>
            <person name="Aydin F."/>
            <person name="Tarhane S."/>
            <person name="Saticioglu I.B."/>
            <person name="Karakaya E."/>
            <person name="Abay S."/>
            <person name="Guran O."/>
            <person name="Bozkurt E."/>
            <person name="Uzum N."/>
            <person name="Olgun K."/>
            <person name="Jablonski D."/>
        </authorList>
    </citation>
    <scope>NUCLEOTIDE SEQUENCE</scope>
    <source>
        <strain evidence="4">faydin-H75</strain>
        <strain evidence="2">Faydin-H76</strain>
    </source>
</reference>
<evidence type="ECO:0000313" key="3">
    <source>
        <dbReference type="Proteomes" id="UP001177258"/>
    </source>
</evidence>
<organism evidence="2 3">
    <name type="scientific">Helicobacter cappadocius</name>
    <dbReference type="NCBI Taxonomy" id="3063998"/>
    <lineage>
        <taxon>Bacteria</taxon>
        <taxon>Pseudomonadati</taxon>
        <taxon>Campylobacterota</taxon>
        <taxon>Epsilonproteobacteria</taxon>
        <taxon>Campylobacterales</taxon>
        <taxon>Helicobacteraceae</taxon>
        <taxon>Helicobacter</taxon>
    </lineage>
</organism>
<gene>
    <name evidence="1" type="ORF">Q5I04_04665</name>
    <name evidence="2" type="ORF">Q5I06_04980</name>
</gene>
<dbReference type="EMBL" id="JAUYZK010000006">
    <property type="protein sequence ID" value="MDP2539124.1"/>
    <property type="molecule type" value="Genomic_DNA"/>
</dbReference>
<keyword evidence="4" id="KW-1185">Reference proteome</keyword>
<dbReference type="RefSeq" id="WP_305517047.1">
    <property type="nucleotide sequence ID" value="NZ_JAUPEV010000006.1"/>
</dbReference>
<reference evidence="1" key="2">
    <citation type="submission" date="2023-07" db="EMBL/GenBank/DDBJ databases">
        <authorList>
            <person name="Aydin F."/>
            <person name="Tarhane S."/>
            <person name="Saticioglu I.B."/>
            <person name="Karakaya E."/>
            <person name="Abay S."/>
            <person name="Guran O."/>
            <person name="Bozkurt E."/>
            <person name="Uzum N."/>
            <person name="Olgun K."/>
            <person name="Jablonski D."/>
        </authorList>
    </citation>
    <scope>NUCLEOTIDE SEQUENCE</scope>
    <source>
        <strain evidence="1">Faydin-H75</strain>
    </source>
</reference>
<evidence type="ECO:0000313" key="2">
    <source>
        <dbReference type="EMBL" id="MDP2539124.1"/>
    </source>
</evidence>
<evidence type="ECO:0000313" key="4">
    <source>
        <dbReference type="Proteomes" id="UP001240777"/>
    </source>
</evidence>
<sequence length="51" mass="5411">MLKKIVIILSIVLLLSATENTEDFVGMLNSGKSADETIGNGSIARDKSGFL</sequence>
<evidence type="ECO:0000313" key="1">
    <source>
        <dbReference type="EMBL" id="MDO7253200.1"/>
    </source>
</evidence>
<accession>A0AA90PL51</accession>
<proteinExistence type="predicted"/>